<dbReference type="Gene3D" id="1.10.150.240">
    <property type="entry name" value="Putative phosphatase, domain 2"/>
    <property type="match status" value="1"/>
</dbReference>
<reference evidence="2" key="1">
    <citation type="submission" date="2016-10" db="EMBL/GenBank/DDBJ databases">
        <authorList>
            <person name="Varghese N."/>
            <person name="Submissions S."/>
        </authorList>
    </citation>
    <scope>NUCLEOTIDE SEQUENCE [LARGE SCALE GENOMIC DNA]</scope>
    <source>
        <strain evidence="2">DSM 44526</strain>
    </source>
</reference>
<dbReference type="InterPro" id="IPR036412">
    <property type="entry name" value="HAD-like_sf"/>
</dbReference>
<dbReference type="InterPro" id="IPR023214">
    <property type="entry name" value="HAD_sf"/>
</dbReference>
<dbReference type="AlphaFoldDB" id="A0A1G7NBJ3"/>
<gene>
    <name evidence="1" type="ORF">SAMN05660324_0970</name>
</gene>
<dbReference type="GO" id="GO:0050308">
    <property type="term" value="F:sugar-phosphatase activity"/>
    <property type="evidence" value="ECO:0007669"/>
    <property type="project" value="TreeGrafter"/>
</dbReference>
<dbReference type="SFLD" id="SFLDG01129">
    <property type="entry name" value="C1.5:_HAD__Beta-PGM__Phosphata"/>
    <property type="match status" value="1"/>
</dbReference>
<keyword evidence="2" id="KW-1185">Reference proteome</keyword>
<name>A0A1G7NBJ3_9ACTN</name>
<dbReference type="NCBIfam" id="TIGR01549">
    <property type="entry name" value="HAD-SF-IA-v1"/>
    <property type="match status" value="1"/>
</dbReference>
<sequence length="233" mass="23931">MDGVQRTSAPSGAFLDLDALTGRTFDGVLFDMDGTLIDSMRGSLAAWHAWAAEFDVDPADLGALGGLPARRVVAELVAQPRRADALARIHDLEVAVAAEGIEVLPGAAEAFAALPANRVAIVTSCTGPLLAARLAGSGLHAPREVVCVDDVANGKPSPDPFLLAAHRIGVDPHRCLVVEDAPAGLAAGRAAGCATLAVGDTHHHSELEADGYAPDLAHVHFRSGPAGITLERA</sequence>
<dbReference type="OrthoDB" id="9800058at2"/>
<protein>
    <submittedName>
        <fullName evidence="1">Sugar-phosphatase</fullName>
    </submittedName>
</protein>
<proteinExistence type="predicted"/>
<dbReference type="Pfam" id="PF00702">
    <property type="entry name" value="Hydrolase"/>
    <property type="match status" value="1"/>
</dbReference>
<dbReference type="Proteomes" id="UP000198863">
    <property type="component" value="Unassembled WGS sequence"/>
</dbReference>
<dbReference type="EMBL" id="FNCF01000001">
    <property type="protein sequence ID" value="SDF71326.1"/>
    <property type="molecule type" value="Genomic_DNA"/>
</dbReference>
<dbReference type="Gene3D" id="3.40.50.1000">
    <property type="entry name" value="HAD superfamily/HAD-like"/>
    <property type="match status" value="1"/>
</dbReference>
<dbReference type="SFLD" id="SFLDS00003">
    <property type="entry name" value="Haloacid_Dehalogenase"/>
    <property type="match status" value="1"/>
</dbReference>
<dbReference type="SUPFAM" id="SSF56784">
    <property type="entry name" value="HAD-like"/>
    <property type="match status" value="1"/>
</dbReference>
<dbReference type="PANTHER" id="PTHR43481:SF4">
    <property type="entry name" value="GLYCEROL-1-PHOSPHATE PHOSPHOHYDROLASE 1-RELATED"/>
    <property type="match status" value="1"/>
</dbReference>
<accession>A0A1G7NBJ3</accession>
<evidence type="ECO:0000313" key="2">
    <source>
        <dbReference type="Proteomes" id="UP000198863"/>
    </source>
</evidence>
<dbReference type="InterPro" id="IPR023198">
    <property type="entry name" value="PGP-like_dom2"/>
</dbReference>
<dbReference type="InterPro" id="IPR051806">
    <property type="entry name" value="HAD-like_SPP"/>
</dbReference>
<dbReference type="PANTHER" id="PTHR43481">
    <property type="entry name" value="FRUCTOSE-1-PHOSPHATE PHOSPHATASE"/>
    <property type="match status" value="1"/>
</dbReference>
<dbReference type="InterPro" id="IPR006439">
    <property type="entry name" value="HAD-SF_hydro_IA"/>
</dbReference>
<organism evidence="1 2">
    <name type="scientific">Klenkia brasiliensis</name>
    <dbReference type="NCBI Taxonomy" id="333142"/>
    <lineage>
        <taxon>Bacteria</taxon>
        <taxon>Bacillati</taxon>
        <taxon>Actinomycetota</taxon>
        <taxon>Actinomycetes</taxon>
        <taxon>Geodermatophilales</taxon>
        <taxon>Geodermatophilaceae</taxon>
        <taxon>Klenkia</taxon>
    </lineage>
</organism>
<dbReference type="NCBIfam" id="TIGR01509">
    <property type="entry name" value="HAD-SF-IA-v3"/>
    <property type="match status" value="1"/>
</dbReference>
<evidence type="ECO:0000313" key="1">
    <source>
        <dbReference type="EMBL" id="SDF71326.1"/>
    </source>
</evidence>